<evidence type="ECO:0000256" key="6">
    <source>
        <dbReference type="ARBA" id="ARBA00023172"/>
    </source>
</evidence>
<dbReference type="CDD" id="cd00983">
    <property type="entry name" value="RecA"/>
    <property type="match status" value="1"/>
</dbReference>
<evidence type="ECO:0000256" key="1">
    <source>
        <dbReference type="ARBA" id="ARBA00009391"/>
    </source>
</evidence>
<dbReference type="InterPro" id="IPR020584">
    <property type="entry name" value="DNA_recomb/repair_RecA_CS"/>
</dbReference>
<name>A0A9E2BEY0_PSYF1</name>
<evidence type="ECO:0000256" key="4">
    <source>
        <dbReference type="ARBA" id="ARBA00022840"/>
    </source>
</evidence>
<dbReference type="InterPro" id="IPR020588">
    <property type="entry name" value="RecA_ATP-bd"/>
</dbReference>
<dbReference type="SUPFAM" id="SSF54752">
    <property type="entry name" value="RecA protein, C-terminal domain"/>
    <property type="match status" value="1"/>
</dbReference>
<evidence type="ECO:0000256" key="9">
    <source>
        <dbReference type="RuleBase" id="RU004527"/>
    </source>
</evidence>
<dbReference type="InterPro" id="IPR027417">
    <property type="entry name" value="P-loop_NTPase"/>
</dbReference>
<dbReference type="GO" id="GO:0003684">
    <property type="term" value="F:damaged DNA binding"/>
    <property type="evidence" value="ECO:0007669"/>
    <property type="project" value="UniProtKB-UniRule"/>
</dbReference>
<dbReference type="GO" id="GO:0003697">
    <property type="term" value="F:single-stranded DNA binding"/>
    <property type="evidence" value="ECO:0007669"/>
    <property type="project" value="UniProtKB-UniRule"/>
</dbReference>
<comment type="caution">
    <text evidence="7">Lacks conserved residue(s) required for the propagation of feature annotation.</text>
</comment>
<comment type="caution">
    <text evidence="12">The sequence shown here is derived from an EMBL/GenBank/DDBJ whole genome shotgun (WGS) entry which is preliminary data.</text>
</comment>
<accession>A0A9E2BEY0</accession>
<dbReference type="GO" id="GO:0006281">
    <property type="term" value="P:DNA repair"/>
    <property type="evidence" value="ECO:0007669"/>
    <property type="project" value="UniProtKB-UniRule"/>
</dbReference>
<feature type="domain" description="RecA family profile 1" evidence="10">
    <location>
        <begin position="35"/>
        <end position="194"/>
    </location>
</feature>
<keyword evidence="6 7" id="KW-0233">DNA recombination</keyword>
<comment type="similarity">
    <text evidence="1 7 9">Belongs to the RecA family.</text>
</comment>
<dbReference type="GO" id="GO:0009432">
    <property type="term" value="P:SOS response"/>
    <property type="evidence" value="ECO:0007669"/>
    <property type="project" value="UniProtKB-UniRule"/>
</dbReference>
<evidence type="ECO:0000256" key="2">
    <source>
        <dbReference type="ARBA" id="ARBA00015553"/>
    </source>
</evidence>
<feature type="domain" description="RecA family profile 2" evidence="11">
    <location>
        <begin position="201"/>
        <end position="274"/>
    </location>
</feature>
<sequence>MSVDKEKALEQAFAMIEKTHGKGSIMKLGSADVANVEVIPSGILPLDIALGIGGFPRGRIIEIFGPEGSGKTTVALHAVSETQKLGGTVAFIDTEHALDLSYAQALGVDAKNLLISQPDYGEQALEIAEILVRSQAVDLVVIDTVAALVPKAELEGDFGDSFMGLQARLMSQSLRRLVGSINKSRTCVVFLNQLREKISTGFQAGPHETTPGGRALKFYASQRVDIRKIDVVKQGTDTIGSVVKVRIVKNKLSPPFKQAEFELIYGKGVSKTASLIDLGVQAGVVSKSGSWFYWGDLRLGQGKENAKLYLEEHPEAFAELEKIIKDTFFNLKSKTVTAKNKESTVEI</sequence>
<dbReference type="HAMAP" id="MF_00268">
    <property type="entry name" value="RecA"/>
    <property type="match status" value="1"/>
</dbReference>
<gene>
    <name evidence="12" type="primary">recA_1</name>
    <name evidence="7" type="synonym">recA</name>
    <name evidence="12" type="ORF">DDT42_00089</name>
</gene>
<evidence type="ECO:0000313" key="12">
    <source>
        <dbReference type="EMBL" id="MBT9144257.1"/>
    </source>
</evidence>
<dbReference type="AlphaFoldDB" id="A0A9E2BEY0"/>
<dbReference type="Pfam" id="PF21096">
    <property type="entry name" value="RecA_C"/>
    <property type="match status" value="1"/>
</dbReference>
<keyword evidence="7 8" id="KW-0742">SOS response</keyword>
<dbReference type="PANTHER" id="PTHR45900:SF1">
    <property type="entry name" value="MITOCHONDRIAL DNA REPAIR PROTEIN RECA HOMOLOG-RELATED"/>
    <property type="match status" value="1"/>
</dbReference>
<protein>
    <recommendedName>
        <fullName evidence="2 7">Protein RecA</fullName>
    </recommendedName>
    <alternativeName>
        <fullName evidence="7 8">Recombinase A</fullName>
    </alternativeName>
</protein>
<comment type="subcellular location">
    <subcellularLocation>
        <location evidence="7">Cytoplasm</location>
    </subcellularLocation>
</comment>
<comment type="function">
    <text evidence="7">Can catalyze the hydrolysis of ATP in the presence of single-stranded DNA, the ATP-dependent uptake of single-stranded DNA by duplex DNA, and the ATP-dependent hybridization of homologous single-stranded DNAs. It interacts with LexA causing its activation and leading to its autocatalytic cleavage.</text>
</comment>
<dbReference type="InterPro" id="IPR013765">
    <property type="entry name" value="DNA_recomb/repair_RecA"/>
</dbReference>
<dbReference type="GO" id="GO:0006310">
    <property type="term" value="P:DNA recombination"/>
    <property type="evidence" value="ECO:0007669"/>
    <property type="project" value="UniProtKB-UniRule"/>
</dbReference>
<evidence type="ECO:0000256" key="3">
    <source>
        <dbReference type="ARBA" id="ARBA00022741"/>
    </source>
</evidence>
<dbReference type="InterPro" id="IPR020587">
    <property type="entry name" value="RecA_monomer-monomer_interface"/>
</dbReference>
<dbReference type="PRINTS" id="PR00142">
    <property type="entry name" value="RECA"/>
</dbReference>
<dbReference type="FunFam" id="3.40.50.300:FF:000087">
    <property type="entry name" value="Recombinase RecA"/>
    <property type="match status" value="1"/>
</dbReference>
<evidence type="ECO:0000259" key="10">
    <source>
        <dbReference type="PROSITE" id="PS50162"/>
    </source>
</evidence>
<dbReference type="SMART" id="SM00382">
    <property type="entry name" value="AAA"/>
    <property type="match status" value="1"/>
</dbReference>
<dbReference type="NCBIfam" id="TIGR02012">
    <property type="entry name" value="tigrfam_recA"/>
    <property type="match status" value="1"/>
</dbReference>
<evidence type="ECO:0000256" key="7">
    <source>
        <dbReference type="HAMAP-Rule" id="MF_00268"/>
    </source>
</evidence>
<keyword evidence="4 7" id="KW-0067">ATP-binding</keyword>
<dbReference type="Proteomes" id="UP000811545">
    <property type="component" value="Unassembled WGS sequence"/>
</dbReference>
<dbReference type="InterPro" id="IPR049428">
    <property type="entry name" value="RecA-like_N"/>
</dbReference>
<reference evidence="12 13" key="1">
    <citation type="journal article" date="2021" name="bioRxiv">
        <title>Unique metabolic strategies in Hadean analogues reveal hints for primordial physiology.</title>
        <authorList>
            <person name="Nobu M.K."/>
            <person name="Nakai R."/>
            <person name="Tamazawa S."/>
            <person name="Mori H."/>
            <person name="Toyoda A."/>
            <person name="Ijiri A."/>
            <person name="Suzuki S."/>
            <person name="Kurokawa K."/>
            <person name="Kamagata Y."/>
            <person name="Tamaki H."/>
        </authorList>
    </citation>
    <scope>NUCLEOTIDE SEQUENCE [LARGE SCALE GENOMIC DNA]</scope>
    <source>
        <strain evidence="12">BS525</strain>
    </source>
</reference>
<dbReference type="GO" id="GO:0005829">
    <property type="term" value="C:cytosol"/>
    <property type="evidence" value="ECO:0007669"/>
    <property type="project" value="TreeGrafter"/>
</dbReference>
<dbReference type="PROSITE" id="PS50163">
    <property type="entry name" value="RECA_3"/>
    <property type="match status" value="1"/>
</dbReference>
<dbReference type="SUPFAM" id="SSF52540">
    <property type="entry name" value="P-loop containing nucleoside triphosphate hydrolases"/>
    <property type="match status" value="1"/>
</dbReference>
<proteinExistence type="inferred from homology"/>
<dbReference type="InterPro" id="IPR049261">
    <property type="entry name" value="RecA-like_C"/>
</dbReference>
<dbReference type="Gene3D" id="3.40.50.300">
    <property type="entry name" value="P-loop containing nucleotide triphosphate hydrolases"/>
    <property type="match status" value="1"/>
</dbReference>
<dbReference type="PROSITE" id="PS00321">
    <property type="entry name" value="RECA_1"/>
    <property type="match status" value="1"/>
</dbReference>
<keyword evidence="7" id="KW-0963">Cytoplasm</keyword>
<evidence type="ECO:0000313" key="13">
    <source>
        <dbReference type="Proteomes" id="UP000811545"/>
    </source>
</evidence>
<keyword evidence="3 7" id="KW-0547">Nucleotide-binding</keyword>
<keyword evidence="7 9" id="KW-0227">DNA damage</keyword>
<evidence type="ECO:0000256" key="8">
    <source>
        <dbReference type="RuleBase" id="RU000526"/>
    </source>
</evidence>
<dbReference type="EMBL" id="QLTW01000002">
    <property type="protein sequence ID" value="MBT9144257.1"/>
    <property type="molecule type" value="Genomic_DNA"/>
</dbReference>
<evidence type="ECO:0000259" key="11">
    <source>
        <dbReference type="PROSITE" id="PS50163"/>
    </source>
</evidence>
<dbReference type="Pfam" id="PF00154">
    <property type="entry name" value="RecA_N"/>
    <property type="match status" value="1"/>
</dbReference>
<dbReference type="InterPro" id="IPR023400">
    <property type="entry name" value="RecA_C_sf"/>
</dbReference>
<dbReference type="InterPro" id="IPR003593">
    <property type="entry name" value="AAA+_ATPase"/>
</dbReference>
<keyword evidence="5 7" id="KW-0238">DNA-binding</keyword>
<dbReference type="PROSITE" id="PS50162">
    <property type="entry name" value="RECA_2"/>
    <property type="match status" value="1"/>
</dbReference>
<organism evidence="12 13">
    <name type="scientific">Psychracetigena formicireducens</name>
    <dbReference type="NCBI Taxonomy" id="2986056"/>
    <lineage>
        <taxon>Bacteria</taxon>
        <taxon>Bacillati</taxon>
        <taxon>Candidatus Lithacetigenota</taxon>
        <taxon>Candidatus Psychracetigena</taxon>
    </lineage>
</organism>
<evidence type="ECO:0000256" key="5">
    <source>
        <dbReference type="ARBA" id="ARBA00023125"/>
    </source>
</evidence>
<dbReference type="PANTHER" id="PTHR45900">
    <property type="entry name" value="RECA"/>
    <property type="match status" value="1"/>
</dbReference>
<dbReference type="GO" id="GO:0140664">
    <property type="term" value="F:ATP-dependent DNA damage sensor activity"/>
    <property type="evidence" value="ECO:0007669"/>
    <property type="project" value="InterPro"/>
</dbReference>
<dbReference type="GO" id="GO:0005524">
    <property type="term" value="F:ATP binding"/>
    <property type="evidence" value="ECO:0007669"/>
    <property type="project" value="UniProtKB-UniRule"/>
</dbReference>
<keyword evidence="7 8" id="KW-0234">DNA repair</keyword>